<dbReference type="KEGG" id="pno:SNOG_15734"/>
<evidence type="ECO:0000256" key="3">
    <source>
        <dbReference type="ARBA" id="ARBA00022723"/>
    </source>
</evidence>
<keyword evidence="4" id="KW-0560">Oxidoreductase</keyword>
<reference evidence="8" key="1">
    <citation type="journal article" date="2007" name="Plant Cell">
        <title>Dothideomycete-plant interactions illuminated by genome sequencing and EST analysis of the wheat pathogen Stagonospora nodorum.</title>
        <authorList>
            <person name="Hane J.K."/>
            <person name="Lowe R.G."/>
            <person name="Solomon P.S."/>
            <person name="Tan K.C."/>
            <person name="Schoch C.L."/>
            <person name="Spatafora J.W."/>
            <person name="Crous P.W."/>
            <person name="Kodira C."/>
            <person name="Birren B.W."/>
            <person name="Galagan J.E."/>
            <person name="Torriani S.F."/>
            <person name="McDonald B.A."/>
            <person name="Oliver R.P."/>
        </authorList>
    </citation>
    <scope>NUCLEOTIDE SEQUENCE [LARGE SCALE GENOMIC DNA]</scope>
    <source>
        <strain evidence="8">SN15 / ATCC MYA-4574 / FGSC 10173</strain>
    </source>
</reference>
<name>Q0TXH8_PHANO</name>
<accession>Q0TXH8</accession>
<dbReference type="Gene3D" id="1.10.630.10">
    <property type="entry name" value="Cytochrome P450"/>
    <property type="match status" value="1"/>
</dbReference>
<keyword evidence="6" id="KW-0503">Monooxygenase</keyword>
<dbReference type="HOGENOM" id="CLU_1518423_0_0_1"/>
<evidence type="ECO:0000256" key="4">
    <source>
        <dbReference type="ARBA" id="ARBA00023002"/>
    </source>
</evidence>
<dbReference type="Pfam" id="PF00067">
    <property type="entry name" value="p450"/>
    <property type="match status" value="1"/>
</dbReference>
<proteinExistence type="inferred from homology"/>
<dbReference type="eggNOG" id="KOG0157">
    <property type="taxonomic scope" value="Eukaryota"/>
</dbReference>
<dbReference type="InParanoid" id="Q0TXH8"/>
<gene>
    <name evidence="7" type="ORF">SNOG_15734</name>
</gene>
<evidence type="ECO:0000313" key="8">
    <source>
        <dbReference type="Proteomes" id="UP000001055"/>
    </source>
</evidence>
<dbReference type="InterPro" id="IPR047146">
    <property type="entry name" value="Cyt_P450_E_CYP52_fungi"/>
</dbReference>
<evidence type="ECO:0000256" key="2">
    <source>
        <dbReference type="ARBA" id="ARBA00010617"/>
    </source>
</evidence>
<evidence type="ECO:0000256" key="6">
    <source>
        <dbReference type="ARBA" id="ARBA00023033"/>
    </source>
</evidence>
<dbReference type="Proteomes" id="UP000001055">
    <property type="component" value="Unassembled WGS sequence"/>
</dbReference>
<dbReference type="GO" id="GO:0020037">
    <property type="term" value="F:heme binding"/>
    <property type="evidence" value="ECO:0007669"/>
    <property type="project" value="InterPro"/>
</dbReference>
<dbReference type="GeneID" id="5982802"/>
<dbReference type="InterPro" id="IPR001128">
    <property type="entry name" value="Cyt_P450"/>
</dbReference>
<keyword evidence="5" id="KW-0408">Iron</keyword>
<dbReference type="GO" id="GO:0016705">
    <property type="term" value="F:oxidoreductase activity, acting on paired donors, with incorporation or reduction of molecular oxygen"/>
    <property type="evidence" value="ECO:0007669"/>
    <property type="project" value="InterPro"/>
</dbReference>
<dbReference type="PANTHER" id="PTHR24287">
    <property type="entry name" value="P450, PUTATIVE (EUROFUNG)-RELATED"/>
    <property type="match status" value="1"/>
</dbReference>
<organism evidence="7 8">
    <name type="scientific">Phaeosphaeria nodorum (strain SN15 / ATCC MYA-4574 / FGSC 10173)</name>
    <name type="common">Glume blotch fungus</name>
    <name type="synonym">Parastagonospora nodorum</name>
    <dbReference type="NCBI Taxonomy" id="321614"/>
    <lineage>
        <taxon>Eukaryota</taxon>
        <taxon>Fungi</taxon>
        <taxon>Dikarya</taxon>
        <taxon>Ascomycota</taxon>
        <taxon>Pezizomycotina</taxon>
        <taxon>Dothideomycetes</taxon>
        <taxon>Pleosporomycetidae</taxon>
        <taxon>Pleosporales</taxon>
        <taxon>Pleosporineae</taxon>
        <taxon>Phaeosphaeriaceae</taxon>
        <taxon>Parastagonospora</taxon>
    </lineage>
</organism>
<dbReference type="GO" id="GO:0005506">
    <property type="term" value="F:iron ion binding"/>
    <property type="evidence" value="ECO:0007669"/>
    <property type="project" value="InterPro"/>
</dbReference>
<dbReference type="SUPFAM" id="SSF48264">
    <property type="entry name" value="Cytochrome P450"/>
    <property type="match status" value="1"/>
</dbReference>
<evidence type="ECO:0000256" key="5">
    <source>
        <dbReference type="ARBA" id="ARBA00023004"/>
    </source>
</evidence>
<evidence type="ECO:0000313" key="7">
    <source>
        <dbReference type="EMBL" id="EAT76829.1"/>
    </source>
</evidence>
<dbReference type="VEuPathDB" id="FungiDB:JI435_157340"/>
<dbReference type="GO" id="GO:0004497">
    <property type="term" value="F:monooxygenase activity"/>
    <property type="evidence" value="ECO:0007669"/>
    <property type="project" value="UniProtKB-KW"/>
</dbReference>
<comment type="cofactor">
    <cofactor evidence="1">
        <name>heme</name>
        <dbReference type="ChEBI" id="CHEBI:30413"/>
    </cofactor>
</comment>
<sequence>MRPTIEQAISLPQADLEALGKADKEWTFVHACAAISRDPKLLRDELMTVLIAGRDTISTTMTFLFYELARNPGVLVDLRREIEETVRIHASAGKPTYKDLKQMRFLSNTLNETLRLYPNAPFNIRTALKDTSLPRGGGTDGTGQIGLREGTQVIYSTHLLPLFESGAADGEANLPIY</sequence>
<keyword evidence="3" id="KW-0479">Metal-binding</keyword>
<comment type="similarity">
    <text evidence="2">Belongs to the cytochrome P450 family.</text>
</comment>
<dbReference type="PRINTS" id="PR00385">
    <property type="entry name" value="P450"/>
</dbReference>
<protein>
    <submittedName>
        <fullName evidence="7">Uncharacterized protein</fullName>
    </submittedName>
</protein>
<dbReference type="EMBL" id="CH445364">
    <property type="protein sequence ID" value="EAT76829.1"/>
    <property type="molecule type" value="Genomic_DNA"/>
</dbReference>
<dbReference type="STRING" id="321614.Q0TXH8"/>
<evidence type="ECO:0000256" key="1">
    <source>
        <dbReference type="ARBA" id="ARBA00001971"/>
    </source>
</evidence>
<dbReference type="PANTHER" id="PTHR24287:SF5">
    <property type="entry name" value="P450, PUTATIVE (EUROFUNG)-RELATED"/>
    <property type="match status" value="1"/>
</dbReference>
<dbReference type="AlphaFoldDB" id="Q0TXH8"/>
<dbReference type="RefSeq" id="XP_001805872.1">
    <property type="nucleotide sequence ID" value="XM_001805820.1"/>
</dbReference>
<dbReference type="InterPro" id="IPR036396">
    <property type="entry name" value="Cyt_P450_sf"/>
</dbReference>